<evidence type="ECO:0000259" key="3">
    <source>
        <dbReference type="PROSITE" id="PS50305"/>
    </source>
</evidence>
<dbReference type="EMBL" id="BARS01042327">
    <property type="protein sequence ID" value="GAG41121.1"/>
    <property type="molecule type" value="Genomic_DNA"/>
</dbReference>
<organism evidence="4">
    <name type="scientific">marine sediment metagenome</name>
    <dbReference type="NCBI Taxonomy" id="412755"/>
    <lineage>
        <taxon>unclassified sequences</taxon>
        <taxon>metagenomes</taxon>
        <taxon>ecological metagenomes</taxon>
    </lineage>
</organism>
<gene>
    <name evidence="4" type="ORF">S01H1_64229</name>
</gene>
<dbReference type="GO" id="GO:0017136">
    <property type="term" value="F:histone deacetylase activity, NAD-dependent"/>
    <property type="evidence" value="ECO:0007669"/>
    <property type="project" value="TreeGrafter"/>
</dbReference>
<dbReference type="InterPro" id="IPR026591">
    <property type="entry name" value="Sirtuin_cat_small_dom_sf"/>
</dbReference>
<dbReference type="InterPro" id="IPR029035">
    <property type="entry name" value="DHS-like_NAD/FAD-binding_dom"/>
</dbReference>
<evidence type="ECO:0000256" key="1">
    <source>
        <dbReference type="ARBA" id="ARBA00022679"/>
    </source>
</evidence>
<keyword evidence="1" id="KW-0808">Transferase</keyword>
<dbReference type="SUPFAM" id="SSF52467">
    <property type="entry name" value="DHS-like NAD/FAD-binding domain"/>
    <property type="match status" value="1"/>
</dbReference>
<dbReference type="GO" id="GO:0070403">
    <property type="term" value="F:NAD+ binding"/>
    <property type="evidence" value="ECO:0007669"/>
    <property type="project" value="InterPro"/>
</dbReference>
<dbReference type="PROSITE" id="PS50305">
    <property type="entry name" value="SIRTUIN"/>
    <property type="match status" value="1"/>
</dbReference>
<reference evidence="4" key="1">
    <citation type="journal article" date="2014" name="Front. Microbiol.">
        <title>High frequency of phylogenetically diverse reductive dehalogenase-homologous genes in deep subseafloor sedimentary metagenomes.</title>
        <authorList>
            <person name="Kawai M."/>
            <person name="Futagami T."/>
            <person name="Toyoda A."/>
            <person name="Takaki Y."/>
            <person name="Nishi S."/>
            <person name="Hori S."/>
            <person name="Arai W."/>
            <person name="Tsubouchi T."/>
            <person name="Morono Y."/>
            <person name="Uchiyama I."/>
            <person name="Ito T."/>
            <person name="Fujiyama A."/>
            <person name="Inagaki F."/>
            <person name="Takami H."/>
        </authorList>
    </citation>
    <scope>NUCLEOTIDE SEQUENCE</scope>
    <source>
        <strain evidence="4">Expedition CK06-06</strain>
    </source>
</reference>
<keyword evidence="2" id="KW-0520">NAD</keyword>
<dbReference type="InterPro" id="IPR050134">
    <property type="entry name" value="NAD-dep_sirtuin_deacylases"/>
</dbReference>
<dbReference type="AlphaFoldDB" id="X0YX07"/>
<dbReference type="Gene3D" id="3.40.50.1220">
    <property type="entry name" value="TPP-binding domain"/>
    <property type="match status" value="1"/>
</dbReference>
<dbReference type="PANTHER" id="PTHR11085">
    <property type="entry name" value="NAD-DEPENDENT PROTEIN DEACYLASE SIRTUIN-5, MITOCHONDRIAL-RELATED"/>
    <property type="match status" value="1"/>
</dbReference>
<feature type="domain" description="Deacetylase sirtuin-type" evidence="3">
    <location>
        <begin position="1"/>
        <end position="186"/>
    </location>
</feature>
<dbReference type="PANTHER" id="PTHR11085:SF11">
    <property type="entry name" value="NAD-DEPENDENT PROTEIN DEACETYLASE"/>
    <property type="match status" value="1"/>
</dbReference>
<dbReference type="InterPro" id="IPR026590">
    <property type="entry name" value="Ssirtuin_cat_dom"/>
</dbReference>
<accession>X0YX07</accession>
<protein>
    <recommendedName>
        <fullName evidence="3">Deacetylase sirtuin-type domain-containing protein</fullName>
    </recommendedName>
</protein>
<dbReference type="Pfam" id="PF02146">
    <property type="entry name" value="SIR2"/>
    <property type="match status" value="1"/>
</dbReference>
<proteinExistence type="predicted"/>
<evidence type="ECO:0000313" key="4">
    <source>
        <dbReference type="EMBL" id="GAG41121.1"/>
    </source>
</evidence>
<evidence type="ECO:0000256" key="2">
    <source>
        <dbReference type="ARBA" id="ARBA00023027"/>
    </source>
</evidence>
<dbReference type="InterPro" id="IPR003000">
    <property type="entry name" value="Sirtuin"/>
</dbReference>
<comment type="caution">
    <text evidence="4">The sequence shown here is derived from an EMBL/GenBank/DDBJ whole genome shotgun (WGS) entry which is preliminary data.</text>
</comment>
<sequence>MFRMIEMVKPNPAHYAIAELDQMGKLDCVITQNVDGLHQKAGVPEDKVIELHGSLKWLKCVNCNRRYSMIEIAKSLGEGEDESICSECGGMLKSATVSFGEPPPAKETGEAEQHSRNCDLFMLLGSSLMIYPAANMPIYAIESGAKLVIINVGTASLDQQATVLINATVGEVLPKIIESVKGRLTK</sequence>
<dbReference type="Gene3D" id="3.30.1600.10">
    <property type="entry name" value="SIR2/SIRT2 'Small Domain"/>
    <property type="match status" value="1"/>
</dbReference>
<name>X0YX07_9ZZZZ</name>